<dbReference type="InterPro" id="IPR005539">
    <property type="entry name" value="ELK_dom"/>
</dbReference>
<protein>
    <recommendedName>
        <fullName evidence="5">ELK domain-containing protein</fullName>
    </recommendedName>
</protein>
<dbReference type="PROSITE" id="PS51213">
    <property type="entry name" value="ELK"/>
    <property type="match status" value="1"/>
</dbReference>
<comment type="subcellular location">
    <subcellularLocation>
        <location evidence="1 3">Nucleus</location>
    </subcellularLocation>
</comment>
<dbReference type="SMART" id="SM01256">
    <property type="entry name" value="KNOX2"/>
    <property type="match status" value="1"/>
</dbReference>
<dbReference type="Proteomes" id="UP000324705">
    <property type="component" value="Chromosome 6A"/>
</dbReference>
<dbReference type="InterPro" id="IPR005541">
    <property type="entry name" value="KNOX2"/>
</dbReference>
<dbReference type="EMBL" id="LT934121">
    <property type="protein sequence ID" value="VAI44401.1"/>
    <property type="molecule type" value="Genomic_DNA"/>
</dbReference>
<feature type="region of interest" description="Disordered" evidence="4">
    <location>
        <begin position="229"/>
        <end position="257"/>
    </location>
</feature>
<feature type="region of interest" description="Disordered" evidence="4">
    <location>
        <begin position="140"/>
        <end position="162"/>
    </location>
</feature>
<accession>A0A9R0XWL3</accession>
<keyword evidence="7" id="KW-1185">Reference proteome</keyword>
<dbReference type="Pfam" id="PF03791">
    <property type="entry name" value="KNOX2"/>
    <property type="match status" value="1"/>
</dbReference>
<dbReference type="InterPro" id="IPR005540">
    <property type="entry name" value="KNOX1"/>
</dbReference>
<dbReference type="AlphaFoldDB" id="A0A9R0XWL3"/>
<dbReference type="Pfam" id="PF03790">
    <property type="entry name" value="KNOX1"/>
    <property type="match status" value="1"/>
</dbReference>
<organism evidence="6 7">
    <name type="scientific">Triticum turgidum subsp. durum</name>
    <name type="common">Durum wheat</name>
    <name type="synonym">Triticum durum</name>
    <dbReference type="NCBI Taxonomy" id="4567"/>
    <lineage>
        <taxon>Eukaryota</taxon>
        <taxon>Viridiplantae</taxon>
        <taxon>Streptophyta</taxon>
        <taxon>Embryophyta</taxon>
        <taxon>Tracheophyta</taxon>
        <taxon>Spermatophyta</taxon>
        <taxon>Magnoliopsida</taxon>
        <taxon>Liliopsida</taxon>
        <taxon>Poales</taxon>
        <taxon>Poaceae</taxon>
        <taxon>BOP clade</taxon>
        <taxon>Pooideae</taxon>
        <taxon>Triticodae</taxon>
        <taxon>Triticeae</taxon>
        <taxon>Triticinae</taxon>
        <taxon>Triticum</taxon>
    </lineage>
</organism>
<feature type="domain" description="ELK" evidence="5">
    <location>
        <begin position="197"/>
        <end position="217"/>
    </location>
</feature>
<gene>
    <name evidence="6" type="ORF">TRITD_6Av1G051820</name>
</gene>
<keyword evidence="2 3" id="KW-0539">Nucleus</keyword>
<evidence type="ECO:0000256" key="1">
    <source>
        <dbReference type="ARBA" id="ARBA00004123"/>
    </source>
</evidence>
<name>A0A9R0XWL3_TRITD</name>
<evidence type="ECO:0000256" key="3">
    <source>
        <dbReference type="PROSITE-ProRule" id="PRU00559"/>
    </source>
</evidence>
<evidence type="ECO:0000256" key="4">
    <source>
        <dbReference type="SAM" id="MobiDB-lite"/>
    </source>
</evidence>
<evidence type="ECO:0000259" key="5">
    <source>
        <dbReference type="PROSITE" id="PS51213"/>
    </source>
</evidence>
<dbReference type="Gramene" id="TRITD6Av1G051820.3">
    <property type="protein sequence ID" value="TRITD6Av1G051820.3"/>
    <property type="gene ID" value="TRITD6Av1G051820"/>
</dbReference>
<proteinExistence type="inferred from homology"/>
<evidence type="ECO:0000313" key="6">
    <source>
        <dbReference type="EMBL" id="VAI44401.1"/>
    </source>
</evidence>
<dbReference type="GO" id="GO:0005634">
    <property type="term" value="C:nucleus"/>
    <property type="evidence" value="ECO:0007669"/>
    <property type="project" value="UniProtKB-SubCell"/>
</dbReference>
<evidence type="ECO:0000313" key="7">
    <source>
        <dbReference type="Proteomes" id="UP000324705"/>
    </source>
</evidence>
<dbReference type="Gene3D" id="1.10.10.60">
    <property type="entry name" value="Homeodomain-like"/>
    <property type="match status" value="1"/>
</dbReference>
<dbReference type="SMART" id="SM01255">
    <property type="entry name" value="KNOX1"/>
    <property type="match status" value="1"/>
</dbReference>
<sequence length="257" mass="27813">MSFHYPDHGLAMDAAAAAASSPNPSFSPGGGGGEREKAAIAAHPLYERLLEAHVACLRVATPVDQLPRIDAQIAARPPPLAAAAAAAGGPSGGEELDLFMTHYVLLLCSFKEQLQQHVRVHAMEAVMGCWELEQSLQSLTGASPGEGTGATMSDDEDNQVDSEANMFDGNDGSDGMGFGPLILTEGERSLIERVRHELKSELKQGYKEKLVDIREQINNWFINQRKRNWHSSNTASSSEKTKKKRNVTGNDGTEQSW</sequence>
<dbReference type="GO" id="GO:0003677">
    <property type="term" value="F:DNA binding"/>
    <property type="evidence" value="ECO:0007669"/>
    <property type="project" value="InterPro"/>
</dbReference>
<evidence type="ECO:0000256" key="2">
    <source>
        <dbReference type="ARBA" id="ARBA00023242"/>
    </source>
</evidence>
<feature type="compositionally biased region" description="Polar residues" evidence="4">
    <location>
        <begin position="247"/>
        <end position="257"/>
    </location>
</feature>
<reference evidence="6 7" key="1">
    <citation type="submission" date="2017-09" db="EMBL/GenBank/DDBJ databases">
        <authorList>
            <consortium name="International Durum Wheat Genome Sequencing Consortium (IDWGSC)"/>
            <person name="Milanesi L."/>
        </authorList>
    </citation>
    <scope>NUCLEOTIDE SEQUENCE [LARGE SCALE GENOMIC DNA]</scope>
    <source>
        <strain evidence="7">cv. Svevo</strain>
    </source>
</reference>
<comment type="similarity">
    <text evidence="3">Belongs to the TALE/KNOX homeobox family.</text>
</comment>